<dbReference type="SUPFAM" id="SSF55797">
    <property type="entry name" value="PR-1-like"/>
    <property type="match status" value="1"/>
</dbReference>
<accession>A0A0R3UPX4</accession>
<evidence type="ECO:0000313" key="3">
    <source>
        <dbReference type="WBParaSite" id="MCOS_0000991201-mRNA-1"/>
    </source>
</evidence>
<protein>
    <submittedName>
        <fullName evidence="3">SCP domain-containing protein</fullName>
    </submittedName>
</protein>
<name>A0A0R3UPX4_MESCO</name>
<evidence type="ECO:0000313" key="2">
    <source>
        <dbReference type="Proteomes" id="UP000267029"/>
    </source>
</evidence>
<dbReference type="Gene3D" id="3.40.33.10">
    <property type="entry name" value="CAP"/>
    <property type="match status" value="1"/>
</dbReference>
<dbReference type="InterPro" id="IPR035940">
    <property type="entry name" value="CAP_sf"/>
</dbReference>
<dbReference type="AlphaFoldDB" id="A0A0R3UPX4"/>
<dbReference type="OrthoDB" id="674273at2759"/>
<gene>
    <name evidence="1" type="ORF">MCOS_LOCUS9913</name>
</gene>
<keyword evidence="2" id="KW-1185">Reference proteome</keyword>
<evidence type="ECO:0000313" key="1">
    <source>
        <dbReference type="EMBL" id="VDD83910.1"/>
    </source>
</evidence>
<dbReference type="WBParaSite" id="MCOS_0000991201-mRNA-1">
    <property type="protein sequence ID" value="MCOS_0000991201-mRNA-1"/>
    <property type="gene ID" value="MCOS_0000991201"/>
</dbReference>
<organism evidence="3">
    <name type="scientific">Mesocestoides corti</name>
    <name type="common">Flatworm</name>
    <dbReference type="NCBI Taxonomy" id="53468"/>
    <lineage>
        <taxon>Eukaryota</taxon>
        <taxon>Metazoa</taxon>
        <taxon>Spiralia</taxon>
        <taxon>Lophotrochozoa</taxon>
        <taxon>Platyhelminthes</taxon>
        <taxon>Cestoda</taxon>
        <taxon>Eucestoda</taxon>
        <taxon>Cyclophyllidea</taxon>
        <taxon>Mesocestoididae</taxon>
        <taxon>Mesocestoides</taxon>
    </lineage>
</organism>
<sequence length="62" mass="7085">MVWATWTEVGCAINRCDNLSHAINNPVYFLTCQYKPWAIFLEKWANPAKSVHLDPHVIADNA</sequence>
<dbReference type="EMBL" id="UXSR01005886">
    <property type="protein sequence ID" value="VDD83910.1"/>
    <property type="molecule type" value="Genomic_DNA"/>
</dbReference>
<reference evidence="3" key="1">
    <citation type="submission" date="2017-02" db="UniProtKB">
        <authorList>
            <consortium name="WormBaseParasite"/>
        </authorList>
    </citation>
    <scope>IDENTIFICATION</scope>
</reference>
<proteinExistence type="predicted"/>
<reference evidence="1 2" key="2">
    <citation type="submission" date="2018-10" db="EMBL/GenBank/DDBJ databases">
        <authorList>
            <consortium name="Pathogen Informatics"/>
        </authorList>
    </citation>
    <scope>NUCLEOTIDE SEQUENCE [LARGE SCALE GENOMIC DNA]</scope>
</reference>
<dbReference type="Proteomes" id="UP000267029">
    <property type="component" value="Unassembled WGS sequence"/>
</dbReference>